<proteinExistence type="predicted"/>
<organism evidence="1 2">
    <name type="scientific">Streptomyces europaeiscabiei</name>
    <dbReference type="NCBI Taxonomy" id="146819"/>
    <lineage>
        <taxon>Bacteria</taxon>
        <taxon>Bacillati</taxon>
        <taxon>Actinomycetota</taxon>
        <taxon>Actinomycetes</taxon>
        <taxon>Kitasatosporales</taxon>
        <taxon>Streptomycetaceae</taxon>
        <taxon>Streptomyces</taxon>
    </lineage>
</organism>
<dbReference type="Proteomes" id="UP001271274">
    <property type="component" value="Unassembled WGS sequence"/>
</dbReference>
<dbReference type="RefSeq" id="WP_319061396.1">
    <property type="nucleotide sequence ID" value="NZ_JARAYT010000001.1"/>
</dbReference>
<dbReference type="EMBL" id="JARAYU010000001">
    <property type="protein sequence ID" value="MDX3698431.1"/>
    <property type="molecule type" value="Genomic_DNA"/>
</dbReference>
<evidence type="ECO:0000313" key="2">
    <source>
        <dbReference type="Proteomes" id="UP001271274"/>
    </source>
</evidence>
<name>A0ABU4N5X3_9ACTN</name>
<protein>
    <submittedName>
        <fullName evidence="1">Uncharacterized protein</fullName>
    </submittedName>
</protein>
<reference evidence="1 2" key="1">
    <citation type="journal article" date="2023" name="Microb. Genom.">
        <title>Mesoterricola silvestris gen. nov., sp. nov., Mesoterricola sediminis sp. nov., Geothrix oryzae sp. nov., Geothrix edaphica sp. nov., Geothrix rubra sp. nov., and Geothrix limicola sp. nov., six novel members of Acidobacteriota isolated from soils.</title>
        <authorList>
            <person name="Weisberg A.J."/>
            <person name="Pearce E."/>
            <person name="Kramer C.G."/>
            <person name="Chang J.H."/>
            <person name="Clarke C.R."/>
        </authorList>
    </citation>
    <scope>NUCLEOTIDE SEQUENCE [LARGE SCALE GENOMIC DNA]</scope>
    <source>
        <strain evidence="1 2">ID09-01A</strain>
    </source>
</reference>
<keyword evidence="2" id="KW-1185">Reference proteome</keyword>
<sequence length="67" mass="7214">MSDAVVTDVTALHTPYGLIPMLKLLPTGTDSGWALGARQTLRPVEVRAEHVRLIHPGFAPAPTNVRT</sequence>
<gene>
    <name evidence="1" type="ORF">PV662_01405</name>
</gene>
<evidence type="ECO:0000313" key="1">
    <source>
        <dbReference type="EMBL" id="MDX3698431.1"/>
    </source>
</evidence>
<comment type="caution">
    <text evidence="1">The sequence shown here is derived from an EMBL/GenBank/DDBJ whole genome shotgun (WGS) entry which is preliminary data.</text>
</comment>
<accession>A0ABU4N5X3</accession>